<gene>
    <name evidence="2" type="ORF">GFN93_14695</name>
</gene>
<feature type="transmembrane region" description="Helical" evidence="1">
    <location>
        <begin position="6"/>
        <end position="25"/>
    </location>
</feature>
<protein>
    <submittedName>
        <fullName evidence="2">Uncharacterized protein</fullName>
    </submittedName>
</protein>
<dbReference type="Proteomes" id="UP000469421">
    <property type="component" value="Unassembled WGS sequence"/>
</dbReference>
<keyword evidence="1" id="KW-0812">Transmembrane</keyword>
<evidence type="ECO:0000256" key="1">
    <source>
        <dbReference type="SAM" id="Phobius"/>
    </source>
</evidence>
<dbReference type="EMBL" id="WIRE01000002">
    <property type="protein sequence ID" value="MQX54500.1"/>
    <property type="molecule type" value="Genomic_DNA"/>
</dbReference>
<keyword evidence="1" id="KW-1133">Transmembrane helix</keyword>
<evidence type="ECO:0000313" key="3">
    <source>
        <dbReference type="Proteomes" id="UP000469421"/>
    </source>
</evidence>
<organism evidence="2 3">
    <name type="scientific">Alcanivorax sediminis</name>
    <dbReference type="NCBI Taxonomy" id="2663008"/>
    <lineage>
        <taxon>Bacteria</taxon>
        <taxon>Pseudomonadati</taxon>
        <taxon>Pseudomonadota</taxon>
        <taxon>Gammaproteobacteria</taxon>
        <taxon>Oceanospirillales</taxon>
        <taxon>Alcanivoracaceae</taxon>
        <taxon>Alcanivorax</taxon>
    </lineage>
</organism>
<proteinExistence type="predicted"/>
<sequence length="101" mass="10932">MAVIIGGLIVVWLGLSMSAALLRWLGIELHYLARIIAPLLLAVLETVLFLLAIPGSDLLAEGWHWPLTGGLIAAAWLINGGVGAGYWYQHRPPKEVPQAEQ</sequence>
<feature type="transmembrane region" description="Helical" evidence="1">
    <location>
        <begin position="65"/>
        <end position="88"/>
    </location>
</feature>
<accession>A0A6N7M2W9</accession>
<dbReference type="AlphaFoldDB" id="A0A6N7M2W9"/>
<reference evidence="2 3" key="1">
    <citation type="submission" date="2019-10" db="EMBL/GenBank/DDBJ databases">
        <title>Alcanivorax sp.PA15-N-34 draft genome sequence.</title>
        <authorList>
            <person name="Liao X."/>
            <person name="Shao Z."/>
        </authorList>
    </citation>
    <scope>NUCLEOTIDE SEQUENCE [LARGE SCALE GENOMIC DNA]</scope>
    <source>
        <strain evidence="2 3">PA15-N-34</strain>
    </source>
</reference>
<evidence type="ECO:0000313" key="2">
    <source>
        <dbReference type="EMBL" id="MQX54500.1"/>
    </source>
</evidence>
<keyword evidence="1" id="KW-0472">Membrane</keyword>
<comment type="caution">
    <text evidence="2">The sequence shown here is derived from an EMBL/GenBank/DDBJ whole genome shotgun (WGS) entry which is preliminary data.</text>
</comment>
<name>A0A6N7M2W9_9GAMM</name>
<keyword evidence="3" id="KW-1185">Reference proteome</keyword>
<feature type="transmembrane region" description="Helical" evidence="1">
    <location>
        <begin position="32"/>
        <end position="53"/>
    </location>
</feature>